<dbReference type="PANTHER" id="PTHR43316:SF3">
    <property type="entry name" value="HALOACID DEHALOGENASE, TYPE II (AFU_ORTHOLOGUE AFUA_2G07750)-RELATED"/>
    <property type="match status" value="1"/>
</dbReference>
<comment type="caution">
    <text evidence="2">The sequence shown here is derived from an EMBL/GenBank/DDBJ whole genome shotgun (WGS) entry which is preliminary data.</text>
</comment>
<gene>
    <name evidence="2" type="ORF">C8J24_0619</name>
</gene>
<dbReference type="InterPro" id="IPR023214">
    <property type="entry name" value="HAD_sf"/>
</dbReference>
<sequence length="360" mass="39465">MNDALPSFHTLAEQAAYAAVLADLAGRDRGDEAAMIFREPTDPDAAVVADAMTRAGSVSDALYARLLAAADRFYAPPPVTRAVAFDAFGTLVHIGRKRHPFERLIRQARDRAEALPSPMVQPIGLADYAAALGLPHPGAELAMLDEELAMIALYPDTLYALRQVREQGVKIAVASNLALPYAAPLKALLGDLVDIWHFSFDAGAIKPERAFYASLTARLKCEATELLMVGDTWRDDIVGAVETGSRARWVDREGNASHARRFIAVRELGDAYPVCQRAAQMTELELVRRGIDANLDHLHAQRWALEGERLRKIVTTAPELEKVAAKQALYDHYDTRDQPEISRAALMQNAIATIVGRKHA</sequence>
<keyword evidence="3" id="KW-1185">Reference proteome</keyword>
<dbReference type="PANTHER" id="PTHR43316">
    <property type="entry name" value="HYDROLASE, HALOACID DELAHOGENASE-RELATED"/>
    <property type="match status" value="1"/>
</dbReference>
<keyword evidence="1" id="KW-0378">Hydrolase</keyword>
<organism evidence="2 3">
    <name type="scientific">Sphingomonas aerolata</name>
    <dbReference type="NCBI Taxonomy" id="185951"/>
    <lineage>
        <taxon>Bacteria</taxon>
        <taxon>Pseudomonadati</taxon>
        <taxon>Pseudomonadota</taxon>
        <taxon>Alphaproteobacteria</taxon>
        <taxon>Sphingomonadales</taxon>
        <taxon>Sphingomonadaceae</taxon>
        <taxon>Sphingomonas</taxon>
    </lineage>
</organism>
<dbReference type="Pfam" id="PF00702">
    <property type="entry name" value="Hydrolase"/>
    <property type="match status" value="1"/>
</dbReference>
<proteinExistence type="predicted"/>
<dbReference type="AlphaFoldDB" id="A0A2T4YTU5"/>
<dbReference type="InterPro" id="IPR051540">
    <property type="entry name" value="S-2-haloacid_dehalogenase"/>
</dbReference>
<accession>A0A2T4YTU5</accession>
<reference evidence="2 3" key="1">
    <citation type="submission" date="2018-04" db="EMBL/GenBank/DDBJ databases">
        <title>Genomic Encyclopedia of Type Strains, Phase III (KMG-III): the genomes of soil and plant-associated and newly described type strains.</title>
        <authorList>
            <person name="Whitman W."/>
        </authorList>
    </citation>
    <scope>NUCLEOTIDE SEQUENCE [LARGE SCALE GENOMIC DNA]</scope>
    <source>
        <strain evidence="2 3">NW12</strain>
    </source>
</reference>
<evidence type="ECO:0000313" key="3">
    <source>
        <dbReference type="Proteomes" id="UP000240996"/>
    </source>
</evidence>
<protein>
    <submittedName>
        <fullName evidence="2">FMN phosphatase YigB (HAD superfamily)</fullName>
    </submittedName>
</protein>
<dbReference type="Proteomes" id="UP000240996">
    <property type="component" value="Unassembled WGS sequence"/>
</dbReference>
<evidence type="ECO:0000256" key="1">
    <source>
        <dbReference type="ARBA" id="ARBA00022801"/>
    </source>
</evidence>
<dbReference type="SUPFAM" id="SSF56784">
    <property type="entry name" value="HAD-like"/>
    <property type="match status" value="1"/>
</dbReference>
<name>A0A2T4YTU5_9SPHN</name>
<dbReference type="RefSeq" id="WP_107930197.1">
    <property type="nucleotide sequence ID" value="NZ_PZZN01000001.1"/>
</dbReference>
<evidence type="ECO:0000313" key="2">
    <source>
        <dbReference type="EMBL" id="PTM47232.1"/>
    </source>
</evidence>
<dbReference type="EMBL" id="PZZN01000001">
    <property type="protein sequence ID" value="PTM47232.1"/>
    <property type="molecule type" value="Genomic_DNA"/>
</dbReference>
<dbReference type="Gene3D" id="3.40.50.1000">
    <property type="entry name" value="HAD superfamily/HAD-like"/>
    <property type="match status" value="1"/>
</dbReference>
<dbReference type="InterPro" id="IPR036412">
    <property type="entry name" value="HAD-like_sf"/>
</dbReference>
<dbReference type="GO" id="GO:0016787">
    <property type="term" value="F:hydrolase activity"/>
    <property type="evidence" value="ECO:0007669"/>
    <property type="project" value="UniProtKB-KW"/>
</dbReference>